<evidence type="ECO:0000259" key="9">
    <source>
        <dbReference type="Pfam" id="PF05504"/>
    </source>
</evidence>
<evidence type="ECO:0000256" key="2">
    <source>
        <dbReference type="ARBA" id="ARBA00007886"/>
    </source>
</evidence>
<evidence type="ECO:0000256" key="6">
    <source>
        <dbReference type="ARBA" id="ARBA00023139"/>
    </source>
</evidence>
<feature type="domain" description="Spore germination protein N-terminal" evidence="10">
    <location>
        <begin position="22"/>
        <end position="194"/>
    </location>
</feature>
<dbReference type="KEGG" id="cck:Ccar_04600"/>
<proteinExistence type="inferred from homology"/>
<evidence type="ECO:0000256" key="1">
    <source>
        <dbReference type="ARBA" id="ARBA00004635"/>
    </source>
</evidence>
<dbReference type="Gene3D" id="6.20.190.10">
    <property type="entry name" value="Nutrient germinant receptor protein C, domain 1"/>
    <property type="match status" value="1"/>
</dbReference>
<dbReference type="STRING" id="536227.Ccar_04600"/>
<sequence>MRKIALVLVLILSISQTGCWNAREIDELGFVLSIALDKTSSGFKVTAQMASPETYSKTPSGTGTQKPKPFWVITSNGKTIFEAVRNMASVSSRRIFWSHIKVIIISEQLARGNTLEIFDFFIRNPELRLRTLIAVTPEEASKLIDVVPIMEKDPAQYLEKIIKNQKLTGRSYSIMLKDFMEDYLDPSVGPVTSRIVFDKSKSEPVLKTSGAYVFDGNKLSAVLREEDTRGLLWIKNKMDDSVMVVNCPYDNNPVTLEIKNAKSSIKSYMEKDVPHFTINVKADAIITEQSCLTDFNDRQKLHELEIALGTAISKDIQSTITMAKNMQVDFPGLSRTLHKQHKEQWHQISSEWDKLFRNSEVAVDVKVKIHHVSLAKPLEPIKTQKKNAQ</sequence>
<evidence type="ECO:0000259" key="10">
    <source>
        <dbReference type="Pfam" id="PF25198"/>
    </source>
</evidence>
<keyword evidence="4 8" id="KW-0732">Signal</keyword>
<dbReference type="eggNOG" id="ENOG502Z9N7">
    <property type="taxonomic scope" value="Bacteria"/>
</dbReference>
<dbReference type="Pfam" id="PF05504">
    <property type="entry name" value="Spore_GerAC"/>
    <property type="match status" value="1"/>
</dbReference>
<evidence type="ECO:0000256" key="5">
    <source>
        <dbReference type="ARBA" id="ARBA00023136"/>
    </source>
</evidence>
<accession>C6PVV2</accession>
<protein>
    <submittedName>
        <fullName evidence="11">Germination protein, Ger(X)C family</fullName>
    </submittedName>
</protein>
<comment type="caution">
    <text evidence="11">The sequence shown here is derived from an EMBL/GenBank/DDBJ whole genome shotgun (WGS) entry which is preliminary data.</text>
</comment>
<dbReference type="GO" id="GO:0016020">
    <property type="term" value="C:membrane"/>
    <property type="evidence" value="ECO:0007669"/>
    <property type="project" value="UniProtKB-SubCell"/>
</dbReference>
<dbReference type="PANTHER" id="PTHR35789:SF1">
    <property type="entry name" value="SPORE GERMINATION PROTEIN B3"/>
    <property type="match status" value="1"/>
</dbReference>
<dbReference type="GO" id="GO:0009847">
    <property type="term" value="P:spore germination"/>
    <property type="evidence" value="ECO:0007669"/>
    <property type="project" value="InterPro"/>
</dbReference>
<keyword evidence="5" id="KW-0472">Membrane</keyword>
<feature type="domain" description="Spore germination GerAC-like C-terminal" evidence="9">
    <location>
        <begin position="209"/>
        <end position="371"/>
    </location>
</feature>
<dbReference type="InterPro" id="IPR046953">
    <property type="entry name" value="Spore_GerAC-like_C"/>
</dbReference>
<evidence type="ECO:0000256" key="3">
    <source>
        <dbReference type="ARBA" id="ARBA00022544"/>
    </source>
</evidence>
<comment type="similarity">
    <text evidence="2">Belongs to the GerABKC lipoprotein family.</text>
</comment>
<keyword evidence="3" id="KW-0309">Germination</keyword>
<feature type="signal peptide" evidence="8">
    <location>
        <begin position="1"/>
        <end position="22"/>
    </location>
</feature>
<dbReference type="EMBL" id="ACVI01000048">
    <property type="protein sequence ID" value="EET86649.1"/>
    <property type="molecule type" value="Genomic_DNA"/>
</dbReference>
<comment type="subcellular location">
    <subcellularLocation>
        <location evidence="1">Membrane</location>
        <topology evidence="1">Lipid-anchor</topology>
    </subcellularLocation>
</comment>
<keyword evidence="12" id="KW-1185">Reference proteome</keyword>
<dbReference type="NCBIfam" id="TIGR02887">
    <property type="entry name" value="spore_ger_x_C"/>
    <property type="match status" value="1"/>
</dbReference>
<feature type="chain" id="PRO_5009951116" evidence="8">
    <location>
        <begin position="23"/>
        <end position="389"/>
    </location>
</feature>
<dbReference type="Gene3D" id="3.30.300.210">
    <property type="entry name" value="Nutrient germinant receptor protein C, domain 3"/>
    <property type="match status" value="1"/>
</dbReference>
<dbReference type="OrthoDB" id="9816067at2"/>
<evidence type="ECO:0000313" key="12">
    <source>
        <dbReference type="Proteomes" id="UP000004198"/>
    </source>
</evidence>
<dbReference type="PANTHER" id="PTHR35789">
    <property type="entry name" value="SPORE GERMINATION PROTEIN B3"/>
    <property type="match status" value="1"/>
</dbReference>
<dbReference type="Proteomes" id="UP000004198">
    <property type="component" value="Unassembled WGS sequence"/>
</dbReference>
<evidence type="ECO:0000256" key="8">
    <source>
        <dbReference type="SAM" id="SignalP"/>
    </source>
</evidence>
<dbReference type="PATRIC" id="fig|536227.13.peg.974"/>
<evidence type="ECO:0000313" key="11">
    <source>
        <dbReference type="EMBL" id="EET86649.1"/>
    </source>
</evidence>
<keyword evidence="6" id="KW-0564">Palmitate</keyword>
<dbReference type="Pfam" id="PF25198">
    <property type="entry name" value="Spore_GerAC_N"/>
    <property type="match status" value="1"/>
</dbReference>
<evidence type="ECO:0000256" key="4">
    <source>
        <dbReference type="ARBA" id="ARBA00022729"/>
    </source>
</evidence>
<dbReference type="InterPro" id="IPR057336">
    <property type="entry name" value="GerAC_N"/>
</dbReference>
<reference evidence="11 12" key="1">
    <citation type="submission" date="2009-06" db="EMBL/GenBank/DDBJ databases">
        <title>The draft genome of Clostridium carboxidivorans P7.</title>
        <authorList>
            <consortium name="US DOE Joint Genome Institute (JGI-PGF)"/>
            <person name="Lucas S."/>
            <person name="Copeland A."/>
            <person name="Lapidus A."/>
            <person name="Glavina del Rio T."/>
            <person name="Tice H."/>
            <person name="Bruce D."/>
            <person name="Goodwin L."/>
            <person name="Pitluck S."/>
            <person name="Larimer F."/>
            <person name="Land M.L."/>
            <person name="Hauser L."/>
            <person name="Hemme C.L."/>
        </authorList>
    </citation>
    <scope>NUCLEOTIDE SEQUENCE [LARGE SCALE GENOMIC DNA]</scope>
    <source>
        <strain evidence="11 12">P7</strain>
    </source>
</reference>
<name>C6PVV2_9CLOT</name>
<organism evidence="11 12">
    <name type="scientific">Clostridium carboxidivorans P7</name>
    <dbReference type="NCBI Taxonomy" id="536227"/>
    <lineage>
        <taxon>Bacteria</taxon>
        <taxon>Bacillati</taxon>
        <taxon>Bacillota</taxon>
        <taxon>Clostridia</taxon>
        <taxon>Eubacteriales</taxon>
        <taxon>Clostridiaceae</taxon>
        <taxon>Clostridium</taxon>
    </lineage>
</organism>
<gene>
    <name evidence="11" type="ORF">CcarbDRAFT_2919</name>
</gene>
<dbReference type="AlphaFoldDB" id="C6PVV2"/>
<evidence type="ECO:0000256" key="7">
    <source>
        <dbReference type="ARBA" id="ARBA00023288"/>
    </source>
</evidence>
<dbReference type="InterPro" id="IPR008844">
    <property type="entry name" value="Spore_GerAC-like"/>
</dbReference>
<keyword evidence="7" id="KW-0449">Lipoprotein</keyword>
<dbReference type="InterPro" id="IPR038501">
    <property type="entry name" value="Spore_GerAC_C_sf"/>
</dbReference>
<dbReference type="RefSeq" id="WP_007061804.1">
    <property type="nucleotide sequence ID" value="NZ_ACVI01000048.1"/>
</dbReference>